<dbReference type="SMART" id="SM00387">
    <property type="entry name" value="HATPase_c"/>
    <property type="match status" value="1"/>
</dbReference>
<dbReference type="FunFam" id="3.30.565.10:FF:000006">
    <property type="entry name" value="Sensor histidine kinase WalK"/>
    <property type="match status" value="1"/>
</dbReference>
<dbReference type="CDD" id="cd06225">
    <property type="entry name" value="HAMP"/>
    <property type="match status" value="1"/>
</dbReference>
<dbReference type="InterPro" id="IPR036097">
    <property type="entry name" value="HisK_dim/P_sf"/>
</dbReference>
<keyword evidence="10" id="KW-0067">ATP-binding</keyword>
<dbReference type="InterPro" id="IPR003660">
    <property type="entry name" value="HAMP_dom"/>
</dbReference>
<keyword evidence="4" id="KW-1003">Cell membrane</keyword>
<dbReference type="Gene3D" id="6.10.340.10">
    <property type="match status" value="1"/>
</dbReference>
<reference evidence="17" key="1">
    <citation type="submission" date="2016-02" db="EMBL/GenBank/DDBJ databases">
        <title>Genome sequence of Bacillus trypoxylicola KCTC 13244(T).</title>
        <authorList>
            <person name="Jeong H."/>
            <person name="Park S.-H."/>
            <person name="Choi S.-K."/>
        </authorList>
    </citation>
    <scope>NUCLEOTIDE SEQUENCE [LARGE SCALE GENOMIC DNA]</scope>
    <source>
        <strain evidence="17">KCTC 13244</strain>
    </source>
</reference>
<dbReference type="PRINTS" id="PR00344">
    <property type="entry name" value="BCTRLSENSOR"/>
</dbReference>
<dbReference type="GO" id="GO:0005886">
    <property type="term" value="C:plasma membrane"/>
    <property type="evidence" value="ECO:0007669"/>
    <property type="project" value="UniProtKB-SubCell"/>
</dbReference>
<evidence type="ECO:0000256" key="13">
    <source>
        <dbReference type="ARBA" id="ARBA00023136"/>
    </source>
</evidence>
<evidence type="ECO:0000259" key="15">
    <source>
        <dbReference type="PROSITE" id="PS50109"/>
    </source>
</evidence>
<dbReference type="GO" id="GO:0005524">
    <property type="term" value="F:ATP binding"/>
    <property type="evidence" value="ECO:0007669"/>
    <property type="project" value="UniProtKB-KW"/>
</dbReference>
<dbReference type="InterPro" id="IPR036890">
    <property type="entry name" value="HATPase_C_sf"/>
</dbReference>
<dbReference type="FunFam" id="1.10.287.130:FF:000001">
    <property type="entry name" value="Two-component sensor histidine kinase"/>
    <property type="match status" value="1"/>
</dbReference>
<accession>A0A161PDN0</accession>
<keyword evidence="18" id="KW-1185">Reference proteome</keyword>
<feature type="domain" description="Histidine kinase" evidence="15">
    <location>
        <begin position="269"/>
        <end position="487"/>
    </location>
</feature>
<dbReference type="PANTHER" id="PTHR45528">
    <property type="entry name" value="SENSOR HISTIDINE KINASE CPXA"/>
    <property type="match status" value="1"/>
</dbReference>
<keyword evidence="9" id="KW-0418">Kinase</keyword>
<evidence type="ECO:0000256" key="7">
    <source>
        <dbReference type="ARBA" id="ARBA00022692"/>
    </source>
</evidence>
<dbReference type="InterPro" id="IPR004358">
    <property type="entry name" value="Sig_transdc_His_kin-like_C"/>
</dbReference>
<dbReference type="Pfam" id="PF00512">
    <property type="entry name" value="HisKA"/>
    <property type="match status" value="1"/>
</dbReference>
<evidence type="ECO:0000256" key="5">
    <source>
        <dbReference type="ARBA" id="ARBA00022553"/>
    </source>
</evidence>
<dbReference type="Gene3D" id="3.30.565.10">
    <property type="entry name" value="Histidine kinase-like ATPase, C-terminal domain"/>
    <property type="match status" value="1"/>
</dbReference>
<dbReference type="Pfam" id="PF00672">
    <property type="entry name" value="HAMP"/>
    <property type="match status" value="1"/>
</dbReference>
<keyword evidence="8" id="KW-0547">Nucleotide-binding</keyword>
<dbReference type="PROSITE" id="PS50109">
    <property type="entry name" value="HIS_KIN"/>
    <property type="match status" value="1"/>
</dbReference>
<dbReference type="SUPFAM" id="SSF158472">
    <property type="entry name" value="HAMP domain-like"/>
    <property type="match status" value="1"/>
</dbReference>
<dbReference type="InterPro" id="IPR003594">
    <property type="entry name" value="HATPase_dom"/>
</dbReference>
<dbReference type="PANTHER" id="PTHR45528:SF1">
    <property type="entry name" value="SENSOR HISTIDINE KINASE CPXA"/>
    <property type="match status" value="1"/>
</dbReference>
<dbReference type="AlphaFoldDB" id="A0A161PDN0"/>
<dbReference type="CDD" id="cd00075">
    <property type="entry name" value="HATPase"/>
    <property type="match status" value="1"/>
</dbReference>
<evidence type="ECO:0000256" key="4">
    <source>
        <dbReference type="ARBA" id="ARBA00022475"/>
    </source>
</evidence>
<dbReference type="InterPro" id="IPR003661">
    <property type="entry name" value="HisK_dim/P_dom"/>
</dbReference>
<dbReference type="EC" id="2.7.13.3" evidence="3"/>
<name>A0A161PDN0_9BACI</name>
<dbReference type="OrthoDB" id="335833at2"/>
<evidence type="ECO:0000256" key="3">
    <source>
        <dbReference type="ARBA" id="ARBA00012438"/>
    </source>
</evidence>
<dbReference type="Gene3D" id="1.10.287.130">
    <property type="match status" value="1"/>
</dbReference>
<evidence type="ECO:0000256" key="2">
    <source>
        <dbReference type="ARBA" id="ARBA00004651"/>
    </source>
</evidence>
<dbReference type="Pfam" id="PF02518">
    <property type="entry name" value="HATPase_c"/>
    <property type="match status" value="1"/>
</dbReference>
<keyword evidence="5" id="KW-0597">Phosphoprotein</keyword>
<keyword evidence="7 14" id="KW-0812">Transmembrane</keyword>
<dbReference type="STRING" id="519424.AZF04_13465"/>
<comment type="caution">
    <text evidence="17">The sequence shown here is derived from an EMBL/GenBank/DDBJ whole genome shotgun (WGS) entry which is preliminary data.</text>
</comment>
<keyword evidence="6" id="KW-0808">Transferase</keyword>
<dbReference type="SUPFAM" id="SSF55874">
    <property type="entry name" value="ATPase domain of HSP90 chaperone/DNA topoisomerase II/histidine kinase"/>
    <property type="match status" value="1"/>
</dbReference>
<keyword evidence="12" id="KW-0902">Two-component regulatory system</keyword>
<sequence>MSIRLKLIISYVLMTIIPIGLFIIFLHLLFHLFLNNIEEMRDFYQVEDGAVEAFFYDELAAINELKQIALTEPNELLKKSLIEQYEAVLEHRQVKIIVRRDGHIVGSSPPEVSAILNQLPAHRLASNQQSMNHQGHLGEGDQSWLFTGTDFYFDDESEGSLYFAIDVEPVDSFLTNMIPIVVAGFIVAFLLTNALITYVISKHLIQPLKKLHVSAGEIAKGNLEKQTDIVRRDEIGDLARAFEEMRLQLKKSIEIQNKYEVNRKELINNISHDLKTPITSIKGHVQGIIDGVAKDQNKLEKYVQVIHVKASEMDQLVDELLLFSKLDLNSIPFHFDHVNVYDYMIDIADSFQDQYEDITFQKDLQINPNTLIHADRNQLYKVFSNLIANSIKFMNKENKEITLSSSIKNEAVTISVSDNGQGIHQQDLPFIFDRFYRAEASRGSDQGGSGIGLAIVKQIIDAHQGSLGVESKMDKGTTIYFTIPLTAAKDNRVMESKE</sequence>
<feature type="domain" description="HAMP" evidence="16">
    <location>
        <begin position="202"/>
        <end position="254"/>
    </location>
</feature>
<evidence type="ECO:0000256" key="14">
    <source>
        <dbReference type="SAM" id="Phobius"/>
    </source>
</evidence>
<dbReference type="Proteomes" id="UP000075806">
    <property type="component" value="Unassembled WGS sequence"/>
</dbReference>
<evidence type="ECO:0000313" key="18">
    <source>
        <dbReference type="Proteomes" id="UP000075806"/>
    </source>
</evidence>
<dbReference type="InterPro" id="IPR005467">
    <property type="entry name" value="His_kinase_dom"/>
</dbReference>
<dbReference type="SUPFAM" id="SSF47384">
    <property type="entry name" value="Homodimeric domain of signal transducing histidine kinase"/>
    <property type="match status" value="1"/>
</dbReference>
<evidence type="ECO:0000256" key="1">
    <source>
        <dbReference type="ARBA" id="ARBA00000085"/>
    </source>
</evidence>
<evidence type="ECO:0000256" key="12">
    <source>
        <dbReference type="ARBA" id="ARBA00023012"/>
    </source>
</evidence>
<evidence type="ECO:0000259" key="16">
    <source>
        <dbReference type="PROSITE" id="PS50885"/>
    </source>
</evidence>
<keyword evidence="11 14" id="KW-1133">Transmembrane helix</keyword>
<comment type="subcellular location">
    <subcellularLocation>
        <location evidence="2">Cell membrane</location>
        <topology evidence="2">Multi-pass membrane protein</topology>
    </subcellularLocation>
</comment>
<dbReference type="InterPro" id="IPR050398">
    <property type="entry name" value="HssS/ArlS-like"/>
</dbReference>
<evidence type="ECO:0000256" key="9">
    <source>
        <dbReference type="ARBA" id="ARBA00022777"/>
    </source>
</evidence>
<evidence type="ECO:0000256" key="10">
    <source>
        <dbReference type="ARBA" id="ARBA00022840"/>
    </source>
</evidence>
<protein>
    <recommendedName>
        <fullName evidence="3">histidine kinase</fullName>
        <ecNumber evidence="3">2.7.13.3</ecNumber>
    </recommendedName>
</protein>
<dbReference type="RefSeq" id="WP_061950264.1">
    <property type="nucleotide sequence ID" value="NZ_LTAO01000039.1"/>
</dbReference>
<dbReference type="CDD" id="cd00082">
    <property type="entry name" value="HisKA"/>
    <property type="match status" value="1"/>
</dbReference>
<dbReference type="SMART" id="SM00388">
    <property type="entry name" value="HisKA"/>
    <property type="match status" value="1"/>
</dbReference>
<organism evidence="17 18">
    <name type="scientific">Alkalihalobacillus trypoxylicola</name>
    <dbReference type="NCBI Taxonomy" id="519424"/>
    <lineage>
        <taxon>Bacteria</taxon>
        <taxon>Bacillati</taxon>
        <taxon>Bacillota</taxon>
        <taxon>Bacilli</taxon>
        <taxon>Bacillales</taxon>
        <taxon>Bacillaceae</taxon>
        <taxon>Alkalihalobacillus</taxon>
    </lineage>
</organism>
<dbReference type="PROSITE" id="PS50885">
    <property type="entry name" value="HAMP"/>
    <property type="match status" value="1"/>
</dbReference>
<dbReference type="GO" id="GO:0000155">
    <property type="term" value="F:phosphorelay sensor kinase activity"/>
    <property type="evidence" value="ECO:0007669"/>
    <property type="project" value="InterPro"/>
</dbReference>
<evidence type="ECO:0000256" key="11">
    <source>
        <dbReference type="ARBA" id="ARBA00022989"/>
    </source>
</evidence>
<proteinExistence type="predicted"/>
<comment type="catalytic activity">
    <reaction evidence="1">
        <text>ATP + protein L-histidine = ADP + protein N-phospho-L-histidine.</text>
        <dbReference type="EC" id="2.7.13.3"/>
    </reaction>
</comment>
<evidence type="ECO:0000256" key="8">
    <source>
        <dbReference type="ARBA" id="ARBA00022741"/>
    </source>
</evidence>
<dbReference type="EMBL" id="LTAO01000039">
    <property type="protein sequence ID" value="KYG26088.1"/>
    <property type="molecule type" value="Genomic_DNA"/>
</dbReference>
<feature type="transmembrane region" description="Helical" evidence="14">
    <location>
        <begin position="177"/>
        <end position="200"/>
    </location>
</feature>
<evidence type="ECO:0000256" key="6">
    <source>
        <dbReference type="ARBA" id="ARBA00022679"/>
    </source>
</evidence>
<dbReference type="SMART" id="SM00304">
    <property type="entry name" value="HAMP"/>
    <property type="match status" value="1"/>
</dbReference>
<gene>
    <name evidence="17" type="ORF">AZF04_13465</name>
</gene>
<evidence type="ECO:0000313" key="17">
    <source>
        <dbReference type="EMBL" id="KYG26088.1"/>
    </source>
</evidence>
<keyword evidence="13 14" id="KW-0472">Membrane</keyword>
<feature type="transmembrane region" description="Helical" evidence="14">
    <location>
        <begin position="12"/>
        <end position="34"/>
    </location>
</feature>